<protein>
    <submittedName>
        <fullName evidence="1">Addiction module protein</fullName>
    </submittedName>
</protein>
<comment type="caution">
    <text evidence="1">The sequence shown here is derived from an EMBL/GenBank/DDBJ whole genome shotgun (WGS) entry which is preliminary data.</text>
</comment>
<keyword evidence="2" id="KW-1185">Reference proteome</keyword>
<accession>A0A9X1X321</accession>
<evidence type="ECO:0000313" key="2">
    <source>
        <dbReference type="Proteomes" id="UP001139450"/>
    </source>
</evidence>
<evidence type="ECO:0000313" key="1">
    <source>
        <dbReference type="EMBL" id="MCJ8210292.1"/>
    </source>
</evidence>
<sequence>MTVVVHPHNEQEEKVLLAFLNSLNYEYSSEQPEVELTAQQQQEILAREQKLKDGTTTTRSWDDIKKDFDNVYH</sequence>
<name>A0A9X1X321_9SPHI</name>
<dbReference type="AlphaFoldDB" id="A0A9X1X321"/>
<proteinExistence type="predicted"/>
<organism evidence="1 2">
    <name type="scientific">Mucilaginibacter straminoryzae</name>
    <dbReference type="NCBI Taxonomy" id="2932774"/>
    <lineage>
        <taxon>Bacteria</taxon>
        <taxon>Pseudomonadati</taxon>
        <taxon>Bacteroidota</taxon>
        <taxon>Sphingobacteriia</taxon>
        <taxon>Sphingobacteriales</taxon>
        <taxon>Sphingobacteriaceae</taxon>
        <taxon>Mucilaginibacter</taxon>
    </lineage>
</organism>
<dbReference type="EMBL" id="JALJEJ010000004">
    <property type="protein sequence ID" value="MCJ8210292.1"/>
    <property type="molecule type" value="Genomic_DNA"/>
</dbReference>
<reference evidence="1" key="1">
    <citation type="submission" date="2022-04" db="EMBL/GenBank/DDBJ databases">
        <title>Mucilaginibacter sp. RS28 isolated from freshwater.</title>
        <authorList>
            <person name="Ko S.-R."/>
        </authorList>
    </citation>
    <scope>NUCLEOTIDE SEQUENCE</scope>
    <source>
        <strain evidence="1">RS28</strain>
    </source>
</reference>
<gene>
    <name evidence="1" type="ORF">MUY27_11285</name>
</gene>
<dbReference type="Proteomes" id="UP001139450">
    <property type="component" value="Unassembled WGS sequence"/>
</dbReference>
<dbReference type="RefSeq" id="WP_245130128.1">
    <property type="nucleotide sequence ID" value="NZ_JALJEJ010000004.1"/>
</dbReference>